<gene>
    <name evidence="1" type="ORF">RxyAA322_27360</name>
</gene>
<dbReference type="Gene3D" id="3.40.50.150">
    <property type="entry name" value="Vaccinia Virus protein VP39"/>
    <property type="match status" value="1"/>
</dbReference>
<dbReference type="CDD" id="cd02440">
    <property type="entry name" value="AdoMet_MTases"/>
    <property type="match status" value="1"/>
</dbReference>
<protein>
    <submittedName>
        <fullName evidence="1">Uncharacterized protein</fullName>
    </submittedName>
</protein>
<dbReference type="AlphaFoldDB" id="A0A510HLP5"/>
<dbReference type="SUPFAM" id="SSF53335">
    <property type="entry name" value="S-adenosyl-L-methionine-dependent methyltransferases"/>
    <property type="match status" value="1"/>
</dbReference>
<dbReference type="EMBL" id="AP019791">
    <property type="protein sequence ID" value="BBL80882.1"/>
    <property type="molecule type" value="Genomic_DNA"/>
</dbReference>
<evidence type="ECO:0000313" key="1">
    <source>
        <dbReference type="EMBL" id="BBL80882.1"/>
    </source>
</evidence>
<dbReference type="Pfam" id="PF13489">
    <property type="entry name" value="Methyltransf_23"/>
    <property type="match status" value="1"/>
</dbReference>
<evidence type="ECO:0000313" key="2">
    <source>
        <dbReference type="Proteomes" id="UP000318065"/>
    </source>
</evidence>
<keyword evidence="2" id="KW-1185">Reference proteome</keyword>
<proteinExistence type="predicted"/>
<name>A0A510HLP5_9ACTN</name>
<dbReference type="InterPro" id="IPR029063">
    <property type="entry name" value="SAM-dependent_MTases_sf"/>
</dbReference>
<sequence length="306" mass="34989">MESIVPHISVDRRLSLGPLEAFLRLKAGLGRDLPQDHVRTLKQGLHAARRTSQKRAKRISSLKTRLGELERTRDEERRMLHYLLADAFERRGPWVTGVRIDGRVYGRATRHTSPRLREFFEAFPQASRGRVLEPGSLEGAMTLELARRAREVVGLEGRPENVERAEFLKGLFGVENATFHTTDLEEDDLSSYGTFDAVFCCGILYHLARPRRFVQRLASVSPNLYLDTQYARPEWDLTEREGLTGWVREEDPEDPQSGLSPTAFWPTLDELHRLLSESGYTRIETIALLPDNRHGPRVHLAASRQD</sequence>
<accession>A0A510HLP5</accession>
<organism evidence="1 2">
    <name type="scientific">Rubrobacter xylanophilus</name>
    <dbReference type="NCBI Taxonomy" id="49319"/>
    <lineage>
        <taxon>Bacteria</taxon>
        <taxon>Bacillati</taxon>
        <taxon>Actinomycetota</taxon>
        <taxon>Rubrobacteria</taxon>
        <taxon>Rubrobacterales</taxon>
        <taxon>Rubrobacteraceae</taxon>
        <taxon>Rubrobacter</taxon>
    </lineage>
</organism>
<dbReference type="Proteomes" id="UP000318065">
    <property type="component" value="Chromosome"/>
</dbReference>
<reference evidence="1" key="1">
    <citation type="journal article" date="2019" name="Microbiol. Resour. Announc.">
        <title>Complete Genome Sequence of Rubrobacter xylanophilus Strain AA3-22, Isolated from Arima Onsen in Japan.</title>
        <authorList>
            <person name="Tomariguchi N."/>
            <person name="Miyazaki K."/>
        </authorList>
    </citation>
    <scope>NUCLEOTIDE SEQUENCE [LARGE SCALE GENOMIC DNA]</scope>
    <source>
        <strain evidence="1">AA3-22</strain>
    </source>
</reference>